<sequence>MRTLLYRIRRGSSIWRKSISAGTVPKSSPALGPRAFKEDVNGSISWGSDGNFSGFPPCLFAKFLKAGEESDRKFSETFTGDFAKYFLIACE</sequence>
<protein>
    <submittedName>
        <fullName evidence="1">Uncharacterized protein</fullName>
    </submittedName>
</protein>
<dbReference type="AlphaFoldDB" id="A0A8X6NP92"/>
<evidence type="ECO:0000313" key="1">
    <source>
        <dbReference type="EMBL" id="GFT27169.1"/>
    </source>
</evidence>
<dbReference type="Proteomes" id="UP000887013">
    <property type="component" value="Unassembled WGS sequence"/>
</dbReference>
<gene>
    <name evidence="1" type="ORF">NPIL_67601</name>
</gene>
<reference evidence="1" key="1">
    <citation type="submission" date="2020-08" db="EMBL/GenBank/DDBJ databases">
        <title>Multicomponent nature underlies the extraordinary mechanical properties of spider dragline silk.</title>
        <authorList>
            <person name="Kono N."/>
            <person name="Nakamura H."/>
            <person name="Mori M."/>
            <person name="Yoshida Y."/>
            <person name="Ohtoshi R."/>
            <person name="Malay A.D."/>
            <person name="Moran D.A.P."/>
            <person name="Tomita M."/>
            <person name="Numata K."/>
            <person name="Arakawa K."/>
        </authorList>
    </citation>
    <scope>NUCLEOTIDE SEQUENCE</scope>
</reference>
<accession>A0A8X6NP92</accession>
<evidence type="ECO:0000313" key="2">
    <source>
        <dbReference type="Proteomes" id="UP000887013"/>
    </source>
</evidence>
<proteinExistence type="predicted"/>
<name>A0A8X6NP92_NEPPI</name>
<comment type="caution">
    <text evidence="1">The sequence shown here is derived from an EMBL/GenBank/DDBJ whole genome shotgun (WGS) entry which is preliminary data.</text>
</comment>
<organism evidence="1 2">
    <name type="scientific">Nephila pilipes</name>
    <name type="common">Giant wood spider</name>
    <name type="synonym">Nephila maculata</name>
    <dbReference type="NCBI Taxonomy" id="299642"/>
    <lineage>
        <taxon>Eukaryota</taxon>
        <taxon>Metazoa</taxon>
        <taxon>Ecdysozoa</taxon>
        <taxon>Arthropoda</taxon>
        <taxon>Chelicerata</taxon>
        <taxon>Arachnida</taxon>
        <taxon>Araneae</taxon>
        <taxon>Araneomorphae</taxon>
        <taxon>Entelegynae</taxon>
        <taxon>Araneoidea</taxon>
        <taxon>Nephilidae</taxon>
        <taxon>Nephila</taxon>
    </lineage>
</organism>
<keyword evidence="2" id="KW-1185">Reference proteome</keyword>
<dbReference type="EMBL" id="BMAW01107023">
    <property type="protein sequence ID" value="GFT27169.1"/>
    <property type="molecule type" value="Genomic_DNA"/>
</dbReference>